<evidence type="ECO:0000259" key="5">
    <source>
        <dbReference type="SMART" id="SM00563"/>
    </source>
</evidence>
<dbReference type="GO" id="GO:0005783">
    <property type="term" value="C:endoplasmic reticulum"/>
    <property type="evidence" value="ECO:0007669"/>
    <property type="project" value="TreeGrafter"/>
</dbReference>
<sequence>MSFKNMVSGCTMVGMLQLSCTIGTIVLITPTLPLIFLSPKLGRRVIDFLIKLWFLLAVALYELLMGVKIVITGKPSRRGASCLILANHRTRLDWFFLMSYICRYSAIDQYRISLKESLKKVPGAGWAMQCAGFLFLKRKWEEDKDHISDCINYFSKVKSQPQFLLFPEGTDMCPNAIRRSNTFAEKQGLPNYEYVLHPRTTGFVHFVTEMKKAQILDSVLDVTVGYPKTLIQSEVQTLKGKFPEEIHFYVEDHPIDTLPDSEKELELWLTKLWSAKEARLNRFYTVGHFETDTSDYDISAIPKPISEVEFKKTLYGIILFWVIFLITVSVALYISRMFQIYCLLSGLTYVLIYIRHGGIDRVLYSSVKQNH</sequence>
<protein>
    <recommendedName>
        <fullName evidence="5">Phospholipid/glycerol acyltransferase domain-containing protein</fullName>
    </recommendedName>
</protein>
<keyword evidence="7" id="KW-1185">Reference proteome</keyword>
<dbReference type="Pfam" id="PF01553">
    <property type="entry name" value="Acyltransferase"/>
    <property type="match status" value="1"/>
</dbReference>
<proteinExistence type="inferred from homology"/>
<evidence type="ECO:0000256" key="3">
    <source>
        <dbReference type="ARBA" id="ARBA00023315"/>
    </source>
</evidence>
<dbReference type="EMBL" id="CAJHNH020000271">
    <property type="protein sequence ID" value="CAG5116569.1"/>
    <property type="molecule type" value="Genomic_DNA"/>
</dbReference>
<evidence type="ECO:0000256" key="2">
    <source>
        <dbReference type="ARBA" id="ARBA00022679"/>
    </source>
</evidence>
<dbReference type="SMART" id="SM00563">
    <property type="entry name" value="PlsC"/>
    <property type="match status" value="1"/>
</dbReference>
<keyword evidence="3" id="KW-0012">Acyltransferase</keyword>
<dbReference type="PANTHER" id="PTHR10983:SF16">
    <property type="entry name" value="LYSOCARDIOLIPIN ACYLTRANSFERASE 1"/>
    <property type="match status" value="1"/>
</dbReference>
<feature type="transmembrane region" description="Helical" evidence="4">
    <location>
        <begin position="48"/>
        <end position="71"/>
    </location>
</feature>
<accession>A0A8S3YHK1</accession>
<keyword evidence="4" id="KW-0812">Transmembrane</keyword>
<evidence type="ECO:0000313" key="6">
    <source>
        <dbReference type="EMBL" id="CAG5116569.1"/>
    </source>
</evidence>
<keyword evidence="2" id="KW-0808">Transferase</keyword>
<dbReference type="SUPFAM" id="SSF69593">
    <property type="entry name" value="Glycerol-3-phosphate (1)-acyltransferase"/>
    <property type="match status" value="1"/>
</dbReference>
<feature type="transmembrane region" description="Helical" evidence="4">
    <location>
        <begin position="313"/>
        <end position="332"/>
    </location>
</feature>
<feature type="transmembrane region" description="Helical" evidence="4">
    <location>
        <begin position="12"/>
        <end position="36"/>
    </location>
</feature>
<dbReference type="Proteomes" id="UP000678393">
    <property type="component" value="Unassembled WGS sequence"/>
</dbReference>
<feature type="transmembrane region" description="Helical" evidence="4">
    <location>
        <begin position="338"/>
        <end position="354"/>
    </location>
</feature>
<evidence type="ECO:0000256" key="4">
    <source>
        <dbReference type="SAM" id="Phobius"/>
    </source>
</evidence>
<evidence type="ECO:0000313" key="7">
    <source>
        <dbReference type="Proteomes" id="UP000678393"/>
    </source>
</evidence>
<dbReference type="InterPro" id="IPR032098">
    <property type="entry name" value="Acyltransf_C"/>
</dbReference>
<feature type="domain" description="Phospholipid/glycerol acyltransferase" evidence="5">
    <location>
        <begin position="82"/>
        <end position="204"/>
    </location>
</feature>
<comment type="caution">
    <text evidence="6">The sequence shown here is derived from an EMBL/GenBank/DDBJ whole genome shotgun (WGS) entry which is preliminary data.</text>
</comment>
<reference evidence="6" key="1">
    <citation type="submission" date="2021-04" db="EMBL/GenBank/DDBJ databases">
        <authorList>
            <consortium name="Molecular Ecology Group"/>
        </authorList>
    </citation>
    <scope>NUCLEOTIDE SEQUENCE</scope>
</reference>
<organism evidence="6 7">
    <name type="scientific">Candidula unifasciata</name>
    <dbReference type="NCBI Taxonomy" id="100452"/>
    <lineage>
        <taxon>Eukaryota</taxon>
        <taxon>Metazoa</taxon>
        <taxon>Spiralia</taxon>
        <taxon>Lophotrochozoa</taxon>
        <taxon>Mollusca</taxon>
        <taxon>Gastropoda</taxon>
        <taxon>Heterobranchia</taxon>
        <taxon>Euthyneura</taxon>
        <taxon>Panpulmonata</taxon>
        <taxon>Eupulmonata</taxon>
        <taxon>Stylommatophora</taxon>
        <taxon>Helicina</taxon>
        <taxon>Helicoidea</taxon>
        <taxon>Geomitridae</taxon>
        <taxon>Candidula</taxon>
    </lineage>
</organism>
<name>A0A8S3YHK1_9EUPU</name>
<dbReference type="InterPro" id="IPR002123">
    <property type="entry name" value="Plipid/glycerol_acylTrfase"/>
</dbReference>
<dbReference type="Pfam" id="PF16076">
    <property type="entry name" value="Acyltransf_C"/>
    <property type="match status" value="1"/>
</dbReference>
<comment type="similarity">
    <text evidence="1">Belongs to the 1-acyl-sn-glycerol-3-phosphate acyltransferase family.</text>
</comment>
<dbReference type="GO" id="GO:0036149">
    <property type="term" value="P:phosphatidylinositol acyl-chain remodeling"/>
    <property type="evidence" value="ECO:0007669"/>
    <property type="project" value="TreeGrafter"/>
</dbReference>
<dbReference type="CDD" id="cd07990">
    <property type="entry name" value="LPLAT_LCLAT1-like"/>
    <property type="match status" value="1"/>
</dbReference>
<dbReference type="OrthoDB" id="186786at2759"/>
<dbReference type="PANTHER" id="PTHR10983">
    <property type="entry name" value="1-ACYLGLYCEROL-3-PHOSPHATE ACYLTRANSFERASE-RELATED"/>
    <property type="match status" value="1"/>
</dbReference>
<dbReference type="AlphaFoldDB" id="A0A8S3YHK1"/>
<keyword evidence="4" id="KW-1133">Transmembrane helix</keyword>
<evidence type="ECO:0000256" key="1">
    <source>
        <dbReference type="ARBA" id="ARBA00008655"/>
    </source>
</evidence>
<keyword evidence="4" id="KW-0472">Membrane</keyword>
<gene>
    <name evidence="6" type="ORF">CUNI_LOCUS2127</name>
</gene>
<dbReference type="GO" id="GO:0016746">
    <property type="term" value="F:acyltransferase activity"/>
    <property type="evidence" value="ECO:0007669"/>
    <property type="project" value="UniProtKB-KW"/>
</dbReference>